<evidence type="ECO:0000313" key="3">
    <source>
        <dbReference type="Proteomes" id="UP000663852"/>
    </source>
</evidence>
<evidence type="ECO:0000313" key="2">
    <source>
        <dbReference type="EMBL" id="CAF1184297.1"/>
    </source>
</evidence>
<feature type="region of interest" description="Disordered" evidence="1">
    <location>
        <begin position="81"/>
        <end position="102"/>
    </location>
</feature>
<sequence>MDNINSIVNETFVLFFRRPRPRRFLFLGTSDSTIENRMIMAIIFTCFCRKSQKDREANEFLDDNQIGLEADEEYFHKTNKKKSMIARPSSSKASERNSHVDSHSRNVDVYFLNSVVSTYHNDYRFLNR</sequence>
<dbReference type="EMBL" id="CAJNOJ010000139">
    <property type="protein sequence ID" value="CAF1184297.1"/>
    <property type="molecule type" value="Genomic_DNA"/>
</dbReference>
<protein>
    <submittedName>
        <fullName evidence="2">Uncharacterized protein</fullName>
    </submittedName>
</protein>
<feature type="compositionally biased region" description="Basic and acidic residues" evidence="1">
    <location>
        <begin position="93"/>
        <end position="102"/>
    </location>
</feature>
<evidence type="ECO:0000256" key="1">
    <source>
        <dbReference type="SAM" id="MobiDB-lite"/>
    </source>
</evidence>
<name>A0A814V4V7_ADIRI</name>
<dbReference type="Proteomes" id="UP000663852">
    <property type="component" value="Unassembled WGS sequence"/>
</dbReference>
<proteinExistence type="predicted"/>
<accession>A0A814V4V7</accession>
<reference evidence="2" key="1">
    <citation type="submission" date="2021-02" db="EMBL/GenBank/DDBJ databases">
        <authorList>
            <person name="Nowell W R."/>
        </authorList>
    </citation>
    <scope>NUCLEOTIDE SEQUENCE</scope>
</reference>
<organism evidence="2 3">
    <name type="scientific">Adineta ricciae</name>
    <name type="common">Rotifer</name>
    <dbReference type="NCBI Taxonomy" id="249248"/>
    <lineage>
        <taxon>Eukaryota</taxon>
        <taxon>Metazoa</taxon>
        <taxon>Spiralia</taxon>
        <taxon>Gnathifera</taxon>
        <taxon>Rotifera</taxon>
        <taxon>Eurotatoria</taxon>
        <taxon>Bdelloidea</taxon>
        <taxon>Adinetida</taxon>
        <taxon>Adinetidae</taxon>
        <taxon>Adineta</taxon>
    </lineage>
</organism>
<dbReference type="AlphaFoldDB" id="A0A814V4V7"/>
<gene>
    <name evidence="2" type="ORF">EDS130_LOCUS24428</name>
</gene>
<comment type="caution">
    <text evidence="2">The sequence shown here is derived from an EMBL/GenBank/DDBJ whole genome shotgun (WGS) entry which is preliminary data.</text>
</comment>